<keyword evidence="3" id="KW-1185">Reference proteome</keyword>
<feature type="transmembrane region" description="Helical" evidence="1">
    <location>
        <begin position="201"/>
        <end position="221"/>
    </location>
</feature>
<feature type="transmembrane region" description="Helical" evidence="1">
    <location>
        <begin position="264"/>
        <end position="282"/>
    </location>
</feature>
<sequence>MVPVNLPKQLLEFNFRNIHMVGINFVQSNTYTSEGFNWQLLMRKKNGNFQFVISVSREHNNSTFSIEAYGLIRIENEKDANQDEIITIPNTIIVHDGVGENQKFSMKLKVQEMQDRGFLSRNRINVVVDLFASHLVHPQNIDGTNHEIQVDGVNVYFNKIRNKMSSAFKPVENALQNVEKYVGAERKTLSIMFAVFSTVSYIFYNYAFLFSFIFCLVYPIVETSYFMTGRVSQRDCRRMHAYWLLLTIFSICDFTFLGEWPMFYFIKAVFFFYAIAPAFNLLDKFAALWSQNHADSASDGISKCPMSEKFE</sequence>
<evidence type="ECO:0000313" key="3">
    <source>
        <dbReference type="Proteomes" id="UP001152747"/>
    </source>
</evidence>
<proteinExistence type="predicted"/>
<keyword evidence="1" id="KW-1133">Transmembrane helix</keyword>
<organism evidence="2 3">
    <name type="scientific">Caenorhabditis angaria</name>
    <dbReference type="NCBI Taxonomy" id="860376"/>
    <lineage>
        <taxon>Eukaryota</taxon>
        <taxon>Metazoa</taxon>
        <taxon>Ecdysozoa</taxon>
        <taxon>Nematoda</taxon>
        <taxon>Chromadorea</taxon>
        <taxon>Rhabditida</taxon>
        <taxon>Rhabditina</taxon>
        <taxon>Rhabditomorpha</taxon>
        <taxon>Rhabditoidea</taxon>
        <taxon>Rhabditidae</taxon>
        <taxon>Peloderinae</taxon>
        <taxon>Caenorhabditis</taxon>
    </lineage>
</organism>
<keyword evidence="1" id="KW-0812">Transmembrane</keyword>
<gene>
    <name evidence="2" type="ORF">CAMP_LOCUS7239</name>
</gene>
<protein>
    <submittedName>
        <fullName evidence="2">Uncharacterized protein</fullName>
    </submittedName>
</protein>
<reference evidence="2" key="1">
    <citation type="submission" date="2022-11" db="EMBL/GenBank/DDBJ databases">
        <authorList>
            <person name="Kikuchi T."/>
        </authorList>
    </citation>
    <scope>NUCLEOTIDE SEQUENCE</scope>
    <source>
        <strain evidence="2">PS1010</strain>
    </source>
</reference>
<evidence type="ECO:0000256" key="1">
    <source>
        <dbReference type="SAM" id="Phobius"/>
    </source>
</evidence>
<dbReference type="AlphaFoldDB" id="A0A9P1IF86"/>
<accession>A0A9P1IF86</accession>
<keyword evidence="1" id="KW-0472">Membrane</keyword>
<comment type="caution">
    <text evidence="2">The sequence shown here is derived from an EMBL/GenBank/DDBJ whole genome shotgun (WGS) entry which is preliminary data.</text>
</comment>
<evidence type="ECO:0000313" key="2">
    <source>
        <dbReference type="EMBL" id="CAI5444602.1"/>
    </source>
</evidence>
<feature type="transmembrane region" description="Helical" evidence="1">
    <location>
        <begin position="241"/>
        <end position="258"/>
    </location>
</feature>
<dbReference type="Proteomes" id="UP001152747">
    <property type="component" value="Unassembled WGS sequence"/>
</dbReference>
<name>A0A9P1IF86_9PELO</name>
<dbReference type="EMBL" id="CANHGI010000003">
    <property type="protein sequence ID" value="CAI5444602.1"/>
    <property type="molecule type" value="Genomic_DNA"/>
</dbReference>